<sequence length="377" mass="41501">MSVILAFVAITTNLHEETTNISTPSIKRGLSSNASKALRAHGFNVMATLLQISPELFLSSPESTIFAIQDSSISNLSGHLPPLAMKQLLQYHISPSKLPIQELLKKPRGSCLSTLVPNKNIEITKNAGDKLVIEINNVLVSHPDVFLEGPFSVHGVLGPFSSLGLHDHIDQEWNFIDSPTCENFNQSHVLNSTNEMKNFVHWQRIIQFLSTNGFGPFAIGLQSVLDGILQDYADLSSITIFAPPYFTFIALPAPLLDRVVRLHVLPQRFAYTDLASLPEKSSLRTLLSDETLEITRINSSQLLVVGGVEITGAEIFSSKEVTIHGISRALGCASLSAPLQVKISFVELLEQKCCWPWGDHPYLLCLLVSREARITVN</sequence>
<evidence type="ECO:0000259" key="2">
    <source>
        <dbReference type="PROSITE" id="PS50213"/>
    </source>
</evidence>
<name>A0ABD2YUW8_9GENT</name>
<dbReference type="EMBL" id="JBJUIK010000012">
    <property type="protein sequence ID" value="KAL3509612.1"/>
    <property type="molecule type" value="Genomic_DNA"/>
</dbReference>
<organism evidence="3 4">
    <name type="scientific">Cinchona calisaya</name>
    <dbReference type="NCBI Taxonomy" id="153742"/>
    <lineage>
        <taxon>Eukaryota</taxon>
        <taxon>Viridiplantae</taxon>
        <taxon>Streptophyta</taxon>
        <taxon>Embryophyta</taxon>
        <taxon>Tracheophyta</taxon>
        <taxon>Spermatophyta</taxon>
        <taxon>Magnoliopsida</taxon>
        <taxon>eudicotyledons</taxon>
        <taxon>Gunneridae</taxon>
        <taxon>Pentapetalae</taxon>
        <taxon>asterids</taxon>
        <taxon>lamiids</taxon>
        <taxon>Gentianales</taxon>
        <taxon>Rubiaceae</taxon>
        <taxon>Cinchonoideae</taxon>
        <taxon>Cinchoneae</taxon>
        <taxon>Cinchona</taxon>
    </lineage>
</organism>
<dbReference type="InterPro" id="IPR036378">
    <property type="entry name" value="FAS1_dom_sf"/>
</dbReference>
<dbReference type="PANTHER" id="PTHR33985">
    <property type="entry name" value="OS02G0491300 PROTEIN-RELATED"/>
    <property type="match status" value="1"/>
</dbReference>
<evidence type="ECO:0000313" key="3">
    <source>
        <dbReference type="EMBL" id="KAL3509612.1"/>
    </source>
</evidence>
<dbReference type="InterPro" id="IPR000782">
    <property type="entry name" value="FAS1_domain"/>
</dbReference>
<gene>
    <name evidence="3" type="ORF">ACH5RR_029013</name>
</gene>
<comment type="similarity">
    <text evidence="1">Belongs to the fasciclin-like AGP family.</text>
</comment>
<dbReference type="SUPFAM" id="SSF82153">
    <property type="entry name" value="FAS1 domain"/>
    <property type="match status" value="2"/>
</dbReference>
<accession>A0ABD2YUW8</accession>
<dbReference type="SMART" id="SM00554">
    <property type="entry name" value="FAS1"/>
    <property type="match status" value="2"/>
</dbReference>
<keyword evidence="4" id="KW-1185">Reference proteome</keyword>
<evidence type="ECO:0000256" key="1">
    <source>
        <dbReference type="ARBA" id="ARBA00007843"/>
    </source>
</evidence>
<reference evidence="3 4" key="1">
    <citation type="submission" date="2024-11" db="EMBL/GenBank/DDBJ databases">
        <title>A near-complete genome assembly of Cinchona calisaya.</title>
        <authorList>
            <person name="Lian D.C."/>
            <person name="Zhao X.W."/>
            <person name="Wei L."/>
        </authorList>
    </citation>
    <scope>NUCLEOTIDE SEQUENCE [LARGE SCALE GENOMIC DNA]</scope>
    <source>
        <tissue evidence="3">Nenye</tissue>
    </source>
</reference>
<dbReference type="AlphaFoldDB" id="A0ABD2YUW8"/>
<comment type="caution">
    <text evidence="3">The sequence shown here is derived from an EMBL/GenBank/DDBJ whole genome shotgun (WGS) entry which is preliminary data.</text>
</comment>
<dbReference type="PROSITE" id="PS50213">
    <property type="entry name" value="FAS1"/>
    <property type="match status" value="1"/>
</dbReference>
<proteinExistence type="inferred from homology"/>
<evidence type="ECO:0000313" key="4">
    <source>
        <dbReference type="Proteomes" id="UP001630127"/>
    </source>
</evidence>
<dbReference type="Gene3D" id="2.30.180.10">
    <property type="entry name" value="FAS1 domain"/>
    <property type="match status" value="2"/>
</dbReference>
<dbReference type="InterPro" id="IPR052806">
    <property type="entry name" value="Fasciclin-like_AGP"/>
</dbReference>
<dbReference type="Proteomes" id="UP001630127">
    <property type="component" value="Unassembled WGS sequence"/>
</dbReference>
<feature type="domain" description="FAS1" evidence="2">
    <location>
        <begin position="186"/>
        <end position="330"/>
    </location>
</feature>
<dbReference type="PANTHER" id="PTHR33985:SF19">
    <property type="entry name" value="FASCICLIN-LIKE ARABINOGALACTAN PROTEIN 21"/>
    <property type="match status" value="1"/>
</dbReference>
<protein>
    <recommendedName>
        <fullName evidence="2">FAS1 domain-containing protein</fullName>
    </recommendedName>
</protein>
<dbReference type="Pfam" id="PF02469">
    <property type="entry name" value="Fasciclin"/>
    <property type="match status" value="1"/>
</dbReference>